<dbReference type="Proteomes" id="UP001066276">
    <property type="component" value="Chromosome 6"/>
</dbReference>
<evidence type="ECO:0000313" key="3">
    <source>
        <dbReference type="Proteomes" id="UP001066276"/>
    </source>
</evidence>
<protein>
    <submittedName>
        <fullName evidence="2">Uncharacterized protein</fullName>
    </submittedName>
</protein>
<proteinExistence type="predicted"/>
<organism evidence="2 3">
    <name type="scientific">Pleurodeles waltl</name>
    <name type="common">Iberian ribbed newt</name>
    <dbReference type="NCBI Taxonomy" id="8319"/>
    <lineage>
        <taxon>Eukaryota</taxon>
        <taxon>Metazoa</taxon>
        <taxon>Chordata</taxon>
        <taxon>Craniata</taxon>
        <taxon>Vertebrata</taxon>
        <taxon>Euteleostomi</taxon>
        <taxon>Amphibia</taxon>
        <taxon>Batrachia</taxon>
        <taxon>Caudata</taxon>
        <taxon>Salamandroidea</taxon>
        <taxon>Salamandridae</taxon>
        <taxon>Pleurodelinae</taxon>
        <taxon>Pleurodeles</taxon>
    </lineage>
</organism>
<accession>A0AAV7QQ40</accession>
<feature type="region of interest" description="Disordered" evidence="1">
    <location>
        <begin position="1"/>
        <end position="77"/>
    </location>
</feature>
<sequence length="77" mass="8300">MLQQAEPLCRTATDTASSDPEELAASSNPLPLPGNGGQEQGMRACWACKKEDRPGLSASERTEEKRRRETLLAANTA</sequence>
<dbReference type="AlphaFoldDB" id="A0AAV7QQ40"/>
<dbReference type="EMBL" id="JANPWB010000010">
    <property type="protein sequence ID" value="KAJ1141205.1"/>
    <property type="molecule type" value="Genomic_DNA"/>
</dbReference>
<comment type="caution">
    <text evidence="2">The sequence shown here is derived from an EMBL/GenBank/DDBJ whole genome shotgun (WGS) entry which is preliminary data.</text>
</comment>
<feature type="compositionally biased region" description="Basic and acidic residues" evidence="1">
    <location>
        <begin position="48"/>
        <end position="70"/>
    </location>
</feature>
<name>A0AAV7QQ40_PLEWA</name>
<evidence type="ECO:0000256" key="1">
    <source>
        <dbReference type="SAM" id="MobiDB-lite"/>
    </source>
</evidence>
<gene>
    <name evidence="2" type="ORF">NDU88_007540</name>
</gene>
<reference evidence="2" key="1">
    <citation type="journal article" date="2022" name="bioRxiv">
        <title>Sequencing and chromosome-scale assembly of the giantPleurodeles waltlgenome.</title>
        <authorList>
            <person name="Brown T."/>
            <person name="Elewa A."/>
            <person name="Iarovenko S."/>
            <person name="Subramanian E."/>
            <person name="Araus A.J."/>
            <person name="Petzold A."/>
            <person name="Susuki M."/>
            <person name="Suzuki K.-i.T."/>
            <person name="Hayashi T."/>
            <person name="Toyoda A."/>
            <person name="Oliveira C."/>
            <person name="Osipova E."/>
            <person name="Leigh N.D."/>
            <person name="Simon A."/>
            <person name="Yun M.H."/>
        </authorList>
    </citation>
    <scope>NUCLEOTIDE SEQUENCE</scope>
    <source>
        <strain evidence="2">20211129_DDA</strain>
        <tissue evidence="2">Liver</tissue>
    </source>
</reference>
<evidence type="ECO:0000313" key="2">
    <source>
        <dbReference type="EMBL" id="KAJ1141205.1"/>
    </source>
</evidence>
<keyword evidence="3" id="KW-1185">Reference proteome</keyword>